<proteinExistence type="predicted"/>
<sequence length="458" mass="52634">MDTVVRINKVEIQNIKNVRYGKFEGNYSYDVYSLENEVIETKQADMLGFYGQNGSGKTAVVESLALLKQLLNGEFLPSVEQRLIYSGEKKASLSVQFTIILNNRRIYTTNYQAILVYSDLYMGVLEEKLTFKQNIKGSRPKSILQYKEQVLSKVPLQKEKDWVKAHTIAIYQGNSMIFNRKLQSMYFPTLPLVEAEIIQALQDVFAKNLLIIPNEHTGVVGKHLLIPTVEPDMKYESIDLNENQDLNEKQENINILKPFIIKETEISALKQTLEINNMILGRLIPNLHIELLEYGLEKDERSSVYNARVELLSCKDDRRLPLRVESAGTLKIFSVISALIAFYKQENACVVIDELDAGIFEYLLGEILESLQSEAKGQLIFTSHNLRALEVLPIKNIWFTTVNAHNRYTQMKYVREVNNTRNRYYEAIQVDGLPEKLYVNTDISSIKRAFRKAGRVND</sequence>
<dbReference type="Gene3D" id="3.40.50.300">
    <property type="entry name" value="P-loop containing nucleotide triphosphate hydrolases"/>
    <property type="match status" value="2"/>
</dbReference>
<evidence type="ECO:0000313" key="2">
    <source>
        <dbReference type="EMBL" id="MBP2113441.1"/>
    </source>
</evidence>
<keyword evidence="3" id="KW-1185">Reference proteome</keyword>
<feature type="domain" description="ATPase AAA-type core" evidence="1">
    <location>
        <begin position="281"/>
        <end position="387"/>
    </location>
</feature>
<protein>
    <submittedName>
        <fullName evidence="2">AAA15 family ATPase/GTPase</fullName>
    </submittedName>
</protein>
<gene>
    <name evidence="2" type="ORF">J2Z70_003601</name>
</gene>
<dbReference type="SUPFAM" id="SSF52540">
    <property type="entry name" value="P-loop containing nucleoside triphosphate hydrolases"/>
    <property type="match status" value="1"/>
</dbReference>
<dbReference type="Pfam" id="PF13304">
    <property type="entry name" value="AAA_21"/>
    <property type="match status" value="1"/>
</dbReference>
<evidence type="ECO:0000259" key="1">
    <source>
        <dbReference type="Pfam" id="PF13304"/>
    </source>
</evidence>
<dbReference type="RefSeq" id="WP_209875477.1">
    <property type="nucleotide sequence ID" value="NZ_JAGGLV010000011.1"/>
</dbReference>
<organism evidence="2 3">
    <name type="scientific">Paenibacillus silagei</name>
    <dbReference type="NCBI Taxonomy" id="1670801"/>
    <lineage>
        <taxon>Bacteria</taxon>
        <taxon>Bacillati</taxon>
        <taxon>Bacillota</taxon>
        <taxon>Bacilli</taxon>
        <taxon>Bacillales</taxon>
        <taxon>Paenibacillaceae</taxon>
        <taxon>Paenibacillus</taxon>
    </lineage>
</organism>
<dbReference type="EMBL" id="JAGGLV010000011">
    <property type="protein sequence ID" value="MBP2113441.1"/>
    <property type="molecule type" value="Genomic_DNA"/>
</dbReference>
<reference evidence="2 3" key="1">
    <citation type="submission" date="2021-03" db="EMBL/GenBank/DDBJ databases">
        <title>Genomic Encyclopedia of Type Strains, Phase IV (KMG-IV): sequencing the most valuable type-strain genomes for metagenomic binning, comparative biology and taxonomic classification.</title>
        <authorList>
            <person name="Goeker M."/>
        </authorList>
    </citation>
    <scope>NUCLEOTIDE SEQUENCE [LARGE SCALE GENOMIC DNA]</scope>
    <source>
        <strain evidence="2 3">DSM 101953</strain>
    </source>
</reference>
<dbReference type="PANTHER" id="PTHR40396:SF1">
    <property type="entry name" value="ATPASE AAA-TYPE CORE DOMAIN-CONTAINING PROTEIN"/>
    <property type="match status" value="1"/>
</dbReference>
<name>A0ABS4NTR6_9BACL</name>
<evidence type="ECO:0000313" key="3">
    <source>
        <dbReference type="Proteomes" id="UP000773462"/>
    </source>
</evidence>
<dbReference type="InterPro" id="IPR027417">
    <property type="entry name" value="P-loop_NTPase"/>
</dbReference>
<dbReference type="PANTHER" id="PTHR40396">
    <property type="entry name" value="ATPASE-LIKE PROTEIN"/>
    <property type="match status" value="1"/>
</dbReference>
<dbReference type="Proteomes" id="UP000773462">
    <property type="component" value="Unassembled WGS sequence"/>
</dbReference>
<accession>A0ABS4NTR6</accession>
<dbReference type="InterPro" id="IPR003959">
    <property type="entry name" value="ATPase_AAA_core"/>
</dbReference>
<comment type="caution">
    <text evidence="2">The sequence shown here is derived from an EMBL/GenBank/DDBJ whole genome shotgun (WGS) entry which is preliminary data.</text>
</comment>